<dbReference type="SUPFAM" id="SSF53335">
    <property type="entry name" value="S-adenosyl-L-methionine-dependent methyltransferases"/>
    <property type="match status" value="1"/>
</dbReference>
<dbReference type="AlphaFoldDB" id="A0A1E3PVL1"/>
<dbReference type="OrthoDB" id="3647at2759"/>
<dbReference type="InterPro" id="IPR029063">
    <property type="entry name" value="SAM-dependent_MTases_sf"/>
</dbReference>
<evidence type="ECO:0008006" key="3">
    <source>
        <dbReference type="Google" id="ProtNLM"/>
    </source>
</evidence>
<dbReference type="STRING" id="675824.A0A1E3PVL1"/>
<keyword evidence="2" id="KW-1185">Reference proteome</keyword>
<dbReference type="CDD" id="cd02440">
    <property type="entry name" value="AdoMet_MTases"/>
    <property type="match status" value="1"/>
</dbReference>
<organism evidence="1 2">
    <name type="scientific">Lipomyces starkeyi NRRL Y-11557</name>
    <dbReference type="NCBI Taxonomy" id="675824"/>
    <lineage>
        <taxon>Eukaryota</taxon>
        <taxon>Fungi</taxon>
        <taxon>Dikarya</taxon>
        <taxon>Ascomycota</taxon>
        <taxon>Saccharomycotina</taxon>
        <taxon>Lipomycetes</taxon>
        <taxon>Lipomycetales</taxon>
        <taxon>Lipomycetaceae</taxon>
        <taxon>Lipomyces</taxon>
    </lineage>
</organism>
<reference evidence="1 2" key="1">
    <citation type="journal article" date="2016" name="Proc. Natl. Acad. Sci. U.S.A.">
        <title>Comparative genomics of biotechnologically important yeasts.</title>
        <authorList>
            <person name="Riley R."/>
            <person name="Haridas S."/>
            <person name="Wolfe K.H."/>
            <person name="Lopes M.R."/>
            <person name="Hittinger C.T."/>
            <person name="Goeker M."/>
            <person name="Salamov A.A."/>
            <person name="Wisecaver J.H."/>
            <person name="Long T.M."/>
            <person name="Calvey C.H."/>
            <person name="Aerts A.L."/>
            <person name="Barry K.W."/>
            <person name="Choi C."/>
            <person name="Clum A."/>
            <person name="Coughlan A.Y."/>
            <person name="Deshpande S."/>
            <person name="Douglass A.P."/>
            <person name="Hanson S.J."/>
            <person name="Klenk H.-P."/>
            <person name="LaButti K.M."/>
            <person name="Lapidus A."/>
            <person name="Lindquist E.A."/>
            <person name="Lipzen A.M."/>
            <person name="Meier-Kolthoff J.P."/>
            <person name="Ohm R.A."/>
            <person name="Otillar R.P."/>
            <person name="Pangilinan J.L."/>
            <person name="Peng Y."/>
            <person name="Rokas A."/>
            <person name="Rosa C.A."/>
            <person name="Scheuner C."/>
            <person name="Sibirny A.A."/>
            <person name="Slot J.C."/>
            <person name="Stielow J.B."/>
            <person name="Sun H."/>
            <person name="Kurtzman C.P."/>
            <person name="Blackwell M."/>
            <person name="Grigoriev I.V."/>
            <person name="Jeffries T.W."/>
        </authorList>
    </citation>
    <scope>NUCLEOTIDE SEQUENCE [LARGE SCALE GENOMIC DNA]</scope>
    <source>
        <strain evidence="1 2">NRRL Y-11557</strain>
    </source>
</reference>
<dbReference type="Gene3D" id="3.40.50.150">
    <property type="entry name" value="Vaccinia Virus protein VP39"/>
    <property type="match status" value="1"/>
</dbReference>
<evidence type="ECO:0000313" key="1">
    <source>
        <dbReference type="EMBL" id="ODQ69469.1"/>
    </source>
</evidence>
<protein>
    <recommendedName>
        <fullName evidence="3">Methyltransferase domain-containing protein</fullName>
    </recommendedName>
</protein>
<evidence type="ECO:0000313" key="2">
    <source>
        <dbReference type="Proteomes" id="UP000094385"/>
    </source>
</evidence>
<dbReference type="Pfam" id="PF13489">
    <property type="entry name" value="Methyltransf_23"/>
    <property type="match status" value="1"/>
</dbReference>
<name>A0A1E3PVL1_LIPST</name>
<sequence>MASDLAAQNRAHFNKIASTYDKVLEEGLKSLTEAVQARRDWIGVDWNGPVKVLDYACGTGVISRALAPYVTELIGVDISEEMVAKYNAHADALGSGVAKMAALLGNLTDRDNAPADQFADPRYFNFDLIVVGMALHHMDDPTYALTRLAERLKKRGVLFVIDNQSRRHPHDEDSGHSGYDEDFHKLAGADTMKTVRHEGFTKETANQMFAAAGVGGNFDHALLEEPIVIRPRGMKIELKLFFARGERV</sequence>
<gene>
    <name evidence="1" type="ORF">LIPSTDRAFT_107713</name>
</gene>
<dbReference type="Proteomes" id="UP000094385">
    <property type="component" value="Unassembled WGS sequence"/>
</dbReference>
<proteinExistence type="predicted"/>
<accession>A0A1E3PVL1</accession>
<dbReference type="PANTHER" id="PTHR43861">
    <property type="entry name" value="TRANS-ACONITATE 2-METHYLTRANSFERASE-RELATED"/>
    <property type="match status" value="1"/>
</dbReference>
<dbReference type="EMBL" id="KV454303">
    <property type="protein sequence ID" value="ODQ69469.1"/>
    <property type="molecule type" value="Genomic_DNA"/>
</dbReference>